<dbReference type="EMBL" id="ASPP01017864">
    <property type="protein sequence ID" value="ETO16759.1"/>
    <property type="molecule type" value="Genomic_DNA"/>
</dbReference>
<evidence type="ECO:0000256" key="7">
    <source>
        <dbReference type="SAM" id="Phobius"/>
    </source>
</evidence>
<dbReference type="InterPro" id="IPR051280">
    <property type="entry name" value="Cl-channel/antiporter"/>
</dbReference>
<dbReference type="Pfam" id="PF00654">
    <property type="entry name" value="Voltage_CLC"/>
    <property type="match status" value="1"/>
</dbReference>
<name>X6MSD6_RETFI</name>
<accession>X6MSD6</accession>
<evidence type="ECO:0000256" key="3">
    <source>
        <dbReference type="ARBA" id="ARBA00022737"/>
    </source>
</evidence>
<dbReference type="GO" id="GO:0016020">
    <property type="term" value="C:membrane"/>
    <property type="evidence" value="ECO:0007669"/>
    <property type="project" value="UniProtKB-SubCell"/>
</dbReference>
<proteinExistence type="predicted"/>
<dbReference type="OrthoDB" id="428525at2759"/>
<dbReference type="PRINTS" id="PR00762">
    <property type="entry name" value="CLCHANNEL"/>
</dbReference>
<keyword evidence="9" id="KW-1185">Reference proteome</keyword>
<evidence type="ECO:0000256" key="2">
    <source>
        <dbReference type="ARBA" id="ARBA00022692"/>
    </source>
</evidence>
<comment type="caution">
    <text evidence="8">The sequence shown here is derived from an EMBL/GenBank/DDBJ whole genome shotgun (WGS) entry which is preliminary data.</text>
</comment>
<feature type="transmembrane region" description="Helical" evidence="7">
    <location>
        <begin position="53"/>
        <end position="77"/>
    </location>
</feature>
<protein>
    <submittedName>
        <fullName evidence="8">ClC family transporter: chloride ion channel</fullName>
    </submittedName>
</protein>
<evidence type="ECO:0000256" key="4">
    <source>
        <dbReference type="ARBA" id="ARBA00022989"/>
    </source>
</evidence>
<dbReference type="GO" id="GO:0015108">
    <property type="term" value="F:chloride transmembrane transporter activity"/>
    <property type="evidence" value="ECO:0007669"/>
    <property type="project" value="InterPro"/>
</dbReference>
<keyword evidence="3" id="KW-0677">Repeat</keyword>
<keyword evidence="5" id="KW-0129">CBS domain</keyword>
<dbReference type="SUPFAM" id="SSF81340">
    <property type="entry name" value="Clc chloride channel"/>
    <property type="match status" value="1"/>
</dbReference>
<dbReference type="Proteomes" id="UP000023152">
    <property type="component" value="Unassembled WGS sequence"/>
</dbReference>
<evidence type="ECO:0000313" key="8">
    <source>
        <dbReference type="EMBL" id="ETO16759.1"/>
    </source>
</evidence>
<dbReference type="PANTHER" id="PTHR11689">
    <property type="entry name" value="CHLORIDE CHANNEL PROTEIN CLC FAMILY MEMBER"/>
    <property type="match status" value="1"/>
</dbReference>
<keyword evidence="2 7" id="KW-0812">Transmembrane</keyword>
<dbReference type="InterPro" id="IPR014743">
    <property type="entry name" value="Cl-channel_core"/>
</dbReference>
<keyword evidence="4 7" id="KW-1133">Transmembrane helix</keyword>
<sequence length="295" mass="33349">MENLQWDKWAYLGNAEQIKRGETKYERQDFDFIDNEVYHLSNFAELGRPKRGLWKWFTCIIVGVCVGLAMTLLTLLIEILNSSGYHLLKKGMQTSIGYGLLLWLLISLLYTIIAGLMTIYISPAASGSGIPEVKSYLNGSVHFEEGLFSYKTLSVKIFGVALALGGNLVLGKEGSLFVHACQYHIGVVHLFCGLNRPNGNCTLYFYVFFLFVRGMWKRKCGDKTRLKDAWAGILCKLDACLGFVYGSDKDRRDLILVGCAAGFFFFLYILNFQTQNCALQLQMQETLIVCKKKKN</sequence>
<evidence type="ECO:0000256" key="5">
    <source>
        <dbReference type="ARBA" id="ARBA00023122"/>
    </source>
</evidence>
<evidence type="ECO:0000256" key="6">
    <source>
        <dbReference type="ARBA" id="ARBA00023136"/>
    </source>
</evidence>
<keyword evidence="6 7" id="KW-0472">Membrane</keyword>
<organism evidence="8 9">
    <name type="scientific">Reticulomyxa filosa</name>
    <dbReference type="NCBI Taxonomy" id="46433"/>
    <lineage>
        <taxon>Eukaryota</taxon>
        <taxon>Sar</taxon>
        <taxon>Rhizaria</taxon>
        <taxon>Retaria</taxon>
        <taxon>Foraminifera</taxon>
        <taxon>Monothalamids</taxon>
        <taxon>Reticulomyxidae</taxon>
        <taxon>Reticulomyxa</taxon>
    </lineage>
</organism>
<evidence type="ECO:0000313" key="9">
    <source>
        <dbReference type="Proteomes" id="UP000023152"/>
    </source>
</evidence>
<dbReference type="Gene3D" id="1.10.3080.10">
    <property type="entry name" value="Clc chloride channel"/>
    <property type="match status" value="1"/>
</dbReference>
<dbReference type="InterPro" id="IPR001807">
    <property type="entry name" value="ClC"/>
</dbReference>
<feature type="transmembrane region" description="Helical" evidence="7">
    <location>
        <begin position="98"/>
        <end position="121"/>
    </location>
</feature>
<dbReference type="PANTHER" id="PTHR11689:SF136">
    <property type="entry name" value="H(+)_CL(-) EXCHANGE TRANSPORTER 7"/>
    <property type="match status" value="1"/>
</dbReference>
<comment type="subcellular location">
    <subcellularLocation>
        <location evidence="1">Membrane</location>
        <topology evidence="1">Multi-pass membrane protein</topology>
    </subcellularLocation>
</comment>
<feature type="transmembrane region" description="Helical" evidence="7">
    <location>
        <begin position="197"/>
        <end position="216"/>
    </location>
</feature>
<gene>
    <name evidence="8" type="ORF">RFI_20579</name>
</gene>
<reference evidence="8 9" key="1">
    <citation type="journal article" date="2013" name="Curr. Biol.">
        <title>The Genome of the Foraminiferan Reticulomyxa filosa.</title>
        <authorList>
            <person name="Glockner G."/>
            <person name="Hulsmann N."/>
            <person name="Schleicher M."/>
            <person name="Noegel A.A."/>
            <person name="Eichinger L."/>
            <person name="Gallinger C."/>
            <person name="Pawlowski J."/>
            <person name="Sierra R."/>
            <person name="Euteneuer U."/>
            <person name="Pillet L."/>
            <person name="Moustafa A."/>
            <person name="Platzer M."/>
            <person name="Groth M."/>
            <person name="Szafranski K."/>
            <person name="Schliwa M."/>
        </authorList>
    </citation>
    <scope>NUCLEOTIDE SEQUENCE [LARGE SCALE GENOMIC DNA]</scope>
</reference>
<dbReference type="AlphaFoldDB" id="X6MSD6"/>
<evidence type="ECO:0000256" key="1">
    <source>
        <dbReference type="ARBA" id="ARBA00004141"/>
    </source>
</evidence>
<feature type="transmembrane region" description="Helical" evidence="7">
    <location>
        <begin position="254"/>
        <end position="272"/>
    </location>
</feature>